<protein>
    <submittedName>
        <fullName evidence="4">Sugar transferase</fullName>
    </submittedName>
</protein>
<evidence type="ECO:0000256" key="1">
    <source>
        <dbReference type="ARBA" id="ARBA00006464"/>
    </source>
</evidence>
<feature type="domain" description="Bacterial sugar transferase" evidence="3">
    <location>
        <begin position="37"/>
        <end position="217"/>
    </location>
</feature>
<proteinExistence type="inferred from homology"/>
<dbReference type="Pfam" id="PF02397">
    <property type="entry name" value="Bac_transf"/>
    <property type="match status" value="1"/>
</dbReference>
<evidence type="ECO:0000313" key="4">
    <source>
        <dbReference type="EMBL" id="MFC6201922.1"/>
    </source>
</evidence>
<keyword evidence="5" id="KW-1185">Reference proteome</keyword>
<dbReference type="PANTHER" id="PTHR30576:SF0">
    <property type="entry name" value="UNDECAPRENYL-PHOSPHATE N-ACETYLGALACTOSAMINYL 1-PHOSPHATE TRANSFERASE-RELATED"/>
    <property type="match status" value="1"/>
</dbReference>
<comment type="caution">
    <text evidence="4">The sequence shown here is derived from an EMBL/GenBank/DDBJ whole genome shotgun (WGS) entry which is preliminary data.</text>
</comment>
<reference evidence="5" key="1">
    <citation type="journal article" date="2019" name="Int. J. Syst. Evol. Microbiol.">
        <title>The Global Catalogue of Microorganisms (GCM) 10K type strain sequencing project: providing services to taxonomists for standard genome sequencing and annotation.</title>
        <authorList>
            <consortium name="The Broad Institute Genomics Platform"/>
            <consortium name="The Broad Institute Genome Sequencing Center for Infectious Disease"/>
            <person name="Wu L."/>
            <person name="Ma J."/>
        </authorList>
    </citation>
    <scope>NUCLEOTIDE SEQUENCE [LARGE SCALE GENOMIC DNA]</scope>
    <source>
        <strain evidence="5">CCM 8930</strain>
    </source>
</reference>
<name>A0ABW1SKV3_9LACO</name>
<comment type="similarity">
    <text evidence="1">Belongs to the bacterial sugar transferase family.</text>
</comment>
<keyword evidence="2" id="KW-0812">Transmembrane</keyword>
<accession>A0ABW1SKV3</accession>
<keyword evidence="2" id="KW-0472">Membrane</keyword>
<evidence type="ECO:0000313" key="5">
    <source>
        <dbReference type="Proteomes" id="UP001596171"/>
    </source>
</evidence>
<organism evidence="4 5">
    <name type="scientific">Lactiplantibacillus nangangensis</name>
    <dbReference type="NCBI Taxonomy" id="2559917"/>
    <lineage>
        <taxon>Bacteria</taxon>
        <taxon>Bacillati</taxon>
        <taxon>Bacillota</taxon>
        <taxon>Bacilli</taxon>
        <taxon>Lactobacillales</taxon>
        <taxon>Lactobacillaceae</taxon>
        <taxon>Lactiplantibacillus</taxon>
    </lineage>
</organism>
<feature type="transmembrane region" description="Helical" evidence="2">
    <location>
        <begin position="43"/>
        <end position="63"/>
    </location>
</feature>
<gene>
    <name evidence="4" type="ORF">ACFP1L_08580</name>
</gene>
<dbReference type="RefSeq" id="WP_379856090.1">
    <property type="nucleotide sequence ID" value="NZ_BJDI01000003.1"/>
</dbReference>
<dbReference type="EMBL" id="JBHSSE010000018">
    <property type="protein sequence ID" value="MFC6201922.1"/>
    <property type="molecule type" value="Genomic_DNA"/>
</dbReference>
<sequence>MEASSNPRSSKLNLLNSRYQFAKRIGCPAIGNALRLKRLLDPVLGLGGVIASLPLILFFGLLIKVTSKGPIFYTQERVGLMGKPFKVIKLRSMYINAEAETGAVWAIKGDPRVTPVGRLIRRTRIDELPQFWNVVRGEMSLIGPRPERPELTEQFSDDLTEFPCRLRVLPGITGYAQVNGGYDMTPKEKCRLDNYYIDHYSLWFDFKLLVKTFKIIFTGDGAR</sequence>
<dbReference type="Proteomes" id="UP001596171">
    <property type="component" value="Unassembled WGS sequence"/>
</dbReference>
<dbReference type="PANTHER" id="PTHR30576">
    <property type="entry name" value="COLANIC BIOSYNTHESIS UDP-GLUCOSE LIPID CARRIER TRANSFERASE"/>
    <property type="match status" value="1"/>
</dbReference>
<dbReference type="GO" id="GO:0016740">
    <property type="term" value="F:transferase activity"/>
    <property type="evidence" value="ECO:0007669"/>
    <property type="project" value="UniProtKB-KW"/>
</dbReference>
<keyword evidence="2" id="KW-1133">Transmembrane helix</keyword>
<evidence type="ECO:0000256" key="2">
    <source>
        <dbReference type="SAM" id="Phobius"/>
    </source>
</evidence>
<keyword evidence="4" id="KW-0808">Transferase</keyword>
<evidence type="ECO:0000259" key="3">
    <source>
        <dbReference type="Pfam" id="PF02397"/>
    </source>
</evidence>
<dbReference type="InterPro" id="IPR003362">
    <property type="entry name" value="Bact_transf"/>
</dbReference>